<gene>
    <name evidence="5" type="ordered locus">AALP_Aa8g233200</name>
</gene>
<keyword evidence="6" id="KW-1185">Reference proteome</keyword>
<dbReference type="PANTHER" id="PTHR31228:SF36">
    <property type="entry name" value="CYSTATIN_MONELLIN SUPERFAMILY PROTEIN"/>
    <property type="match status" value="1"/>
</dbReference>
<dbReference type="Gramene" id="KFK26327">
    <property type="protein sequence ID" value="KFK26327"/>
    <property type="gene ID" value="AALP_AA8G233200"/>
</dbReference>
<dbReference type="NCBIfam" id="TIGR01638">
    <property type="entry name" value="Atha_cystat_rel"/>
    <property type="match status" value="1"/>
</dbReference>
<feature type="region of interest" description="Disordered" evidence="3">
    <location>
        <begin position="1"/>
        <end position="30"/>
    </location>
</feature>
<reference evidence="6" key="1">
    <citation type="journal article" date="2015" name="Nat. Plants">
        <title>Genome expansion of Arabis alpina linked with retrotransposition and reduced symmetric DNA methylation.</title>
        <authorList>
            <person name="Willing E.M."/>
            <person name="Rawat V."/>
            <person name="Mandakova T."/>
            <person name="Maumus F."/>
            <person name="James G.V."/>
            <person name="Nordstroem K.J."/>
            <person name="Becker C."/>
            <person name="Warthmann N."/>
            <person name="Chica C."/>
            <person name="Szarzynska B."/>
            <person name="Zytnicki M."/>
            <person name="Albani M.C."/>
            <person name="Kiefer C."/>
            <person name="Bergonzi S."/>
            <person name="Castaings L."/>
            <person name="Mateos J.L."/>
            <person name="Berns M.C."/>
            <person name="Bujdoso N."/>
            <person name="Piofczyk T."/>
            <person name="de Lorenzo L."/>
            <person name="Barrero-Sicilia C."/>
            <person name="Mateos I."/>
            <person name="Piednoel M."/>
            <person name="Hagmann J."/>
            <person name="Chen-Min-Tao R."/>
            <person name="Iglesias-Fernandez R."/>
            <person name="Schuster S.C."/>
            <person name="Alonso-Blanco C."/>
            <person name="Roudier F."/>
            <person name="Carbonero P."/>
            <person name="Paz-Ares J."/>
            <person name="Davis S.J."/>
            <person name="Pecinka A."/>
            <person name="Quesneville H."/>
            <person name="Colot V."/>
            <person name="Lysak M.A."/>
            <person name="Weigel D."/>
            <person name="Coupland G."/>
            <person name="Schneeberger K."/>
        </authorList>
    </citation>
    <scope>NUCLEOTIDE SEQUENCE [LARGE SCALE GENOMIC DNA]</scope>
    <source>
        <strain evidence="6">cv. Pajares</strain>
    </source>
</reference>
<evidence type="ECO:0000256" key="2">
    <source>
        <dbReference type="ARBA" id="ARBA00022704"/>
    </source>
</evidence>
<dbReference type="GO" id="GO:0004869">
    <property type="term" value="F:cysteine-type endopeptidase inhibitor activity"/>
    <property type="evidence" value="ECO:0007669"/>
    <property type="project" value="UniProtKB-KW"/>
</dbReference>
<accession>A0A087G8X5</accession>
<dbReference type="SUPFAM" id="SSF54403">
    <property type="entry name" value="Cystatin/monellin"/>
    <property type="match status" value="1"/>
</dbReference>
<dbReference type="Proteomes" id="UP000029120">
    <property type="component" value="Chromosome 8"/>
</dbReference>
<evidence type="ECO:0000313" key="5">
    <source>
        <dbReference type="EMBL" id="KFK26327.1"/>
    </source>
</evidence>
<sequence>MCEVKGWTKWVEPEDPDYQTPVHDPDKAKFSPEEEFDRITKQVNESDGFDIDFSYFRCVFNYHRAYLDSDEFVDDPETTGDLLKSLSLKSLDDFNHANETKYEFLKVVKANFHVSAGIMFLITFEVKDPYDKMIKLFQARVRHVINNFTEYVFCRPKPDQRVECVGTVKEDVEKDVKKQRLEYTR</sequence>
<feature type="domain" description="Cystatin" evidence="4">
    <location>
        <begin position="89"/>
        <end position="138"/>
    </location>
</feature>
<protein>
    <recommendedName>
        <fullName evidence="4">Cystatin domain-containing protein</fullName>
    </recommendedName>
</protein>
<dbReference type="InterPro" id="IPR046350">
    <property type="entry name" value="Cystatin_sf"/>
</dbReference>
<evidence type="ECO:0000256" key="1">
    <source>
        <dbReference type="ARBA" id="ARBA00022690"/>
    </source>
</evidence>
<dbReference type="Gene3D" id="3.10.450.10">
    <property type="match status" value="1"/>
</dbReference>
<proteinExistence type="predicted"/>
<evidence type="ECO:0000259" key="4">
    <source>
        <dbReference type="Pfam" id="PF00031"/>
    </source>
</evidence>
<dbReference type="AlphaFoldDB" id="A0A087G8X5"/>
<dbReference type="OrthoDB" id="1625419at2759"/>
<organism evidence="5 6">
    <name type="scientific">Arabis alpina</name>
    <name type="common">Alpine rock-cress</name>
    <dbReference type="NCBI Taxonomy" id="50452"/>
    <lineage>
        <taxon>Eukaryota</taxon>
        <taxon>Viridiplantae</taxon>
        <taxon>Streptophyta</taxon>
        <taxon>Embryophyta</taxon>
        <taxon>Tracheophyta</taxon>
        <taxon>Spermatophyta</taxon>
        <taxon>Magnoliopsida</taxon>
        <taxon>eudicotyledons</taxon>
        <taxon>Gunneridae</taxon>
        <taxon>Pentapetalae</taxon>
        <taxon>rosids</taxon>
        <taxon>malvids</taxon>
        <taxon>Brassicales</taxon>
        <taxon>Brassicaceae</taxon>
        <taxon>Arabideae</taxon>
        <taxon>Arabis</taxon>
    </lineage>
</organism>
<dbReference type="OMA" id="KWVEPAF"/>
<keyword evidence="1" id="KW-0646">Protease inhibitor</keyword>
<dbReference type="Pfam" id="PF00031">
    <property type="entry name" value="Cystatin"/>
    <property type="match status" value="1"/>
</dbReference>
<dbReference type="EMBL" id="CM002876">
    <property type="protein sequence ID" value="KFK26327.1"/>
    <property type="molecule type" value="Genomic_DNA"/>
</dbReference>
<name>A0A087G8X5_ARAAL</name>
<dbReference type="PANTHER" id="PTHR31228">
    <property type="entry name" value="CYSTATIN/MONELLIN SUPERFAMILY PROTEIN"/>
    <property type="match status" value="1"/>
</dbReference>
<dbReference type="InterPro" id="IPR000010">
    <property type="entry name" value="Cystatin_dom"/>
</dbReference>
<evidence type="ECO:0000313" key="6">
    <source>
        <dbReference type="Proteomes" id="UP000029120"/>
    </source>
</evidence>
<keyword evidence="2" id="KW-0789">Thiol protease inhibitor</keyword>
<evidence type="ECO:0000256" key="3">
    <source>
        <dbReference type="SAM" id="MobiDB-lite"/>
    </source>
</evidence>
<dbReference type="InterPro" id="IPR006525">
    <property type="entry name" value="Cystatin-related_pln"/>
</dbReference>